<dbReference type="Gene3D" id="2.40.70.10">
    <property type="entry name" value="Acid Proteases"/>
    <property type="match status" value="1"/>
</dbReference>
<dbReference type="AlphaFoldDB" id="R0F815"/>
<organism evidence="2 3">
    <name type="scientific">Capsella rubella</name>
    <dbReference type="NCBI Taxonomy" id="81985"/>
    <lineage>
        <taxon>Eukaryota</taxon>
        <taxon>Viridiplantae</taxon>
        <taxon>Streptophyta</taxon>
        <taxon>Embryophyta</taxon>
        <taxon>Tracheophyta</taxon>
        <taxon>Spermatophyta</taxon>
        <taxon>Magnoliopsida</taxon>
        <taxon>eudicotyledons</taxon>
        <taxon>Gunneridae</taxon>
        <taxon>Pentapetalae</taxon>
        <taxon>rosids</taxon>
        <taxon>malvids</taxon>
        <taxon>Brassicales</taxon>
        <taxon>Brassicaceae</taxon>
        <taxon>Camelineae</taxon>
        <taxon>Capsella</taxon>
    </lineage>
</organism>
<dbReference type="Pfam" id="PF00026">
    <property type="entry name" value="Asp"/>
    <property type="match status" value="1"/>
</dbReference>
<dbReference type="Gene3D" id="2.60.40.1960">
    <property type="match status" value="1"/>
</dbReference>
<protein>
    <recommendedName>
        <fullName evidence="1">Peptidase A1 domain-containing protein</fullName>
    </recommendedName>
</protein>
<gene>
    <name evidence="2" type="ORF">CARUB_v10006149mg</name>
</gene>
<proteinExistence type="predicted"/>
<feature type="domain" description="Peptidase A1" evidence="1">
    <location>
        <begin position="1"/>
        <end position="71"/>
    </location>
</feature>
<dbReference type="Proteomes" id="UP000029121">
    <property type="component" value="Unassembled WGS sequence"/>
</dbReference>
<evidence type="ECO:0000259" key="1">
    <source>
        <dbReference type="Pfam" id="PF00026"/>
    </source>
</evidence>
<dbReference type="InterPro" id="IPR021109">
    <property type="entry name" value="Peptidase_aspartic_dom_sf"/>
</dbReference>
<evidence type="ECO:0000313" key="2">
    <source>
        <dbReference type="EMBL" id="EOA17761.1"/>
    </source>
</evidence>
<sequence length="81" mass="9523">MMNRDLLYANLFSLWMRDYEYAGDDRGEIMFGAMSVNHYNTAVGHVHYDVVEYCHEWMIHMSFVSVGQNQVHPQGVSRNIH</sequence>
<dbReference type="SUPFAM" id="SSF50630">
    <property type="entry name" value="Acid proteases"/>
    <property type="match status" value="1"/>
</dbReference>
<accession>R0F815</accession>
<keyword evidence="3" id="KW-1185">Reference proteome</keyword>
<evidence type="ECO:0000313" key="3">
    <source>
        <dbReference type="Proteomes" id="UP000029121"/>
    </source>
</evidence>
<reference evidence="3" key="1">
    <citation type="journal article" date="2013" name="Nat. Genet.">
        <title>The Capsella rubella genome and the genomic consequences of rapid mating system evolution.</title>
        <authorList>
            <person name="Slotte T."/>
            <person name="Hazzouri K.M."/>
            <person name="Agren J.A."/>
            <person name="Koenig D."/>
            <person name="Maumus F."/>
            <person name="Guo Y.L."/>
            <person name="Steige K."/>
            <person name="Platts A.E."/>
            <person name="Escobar J.S."/>
            <person name="Newman L.K."/>
            <person name="Wang W."/>
            <person name="Mandakova T."/>
            <person name="Vello E."/>
            <person name="Smith L.M."/>
            <person name="Henz S.R."/>
            <person name="Steffen J."/>
            <person name="Takuno S."/>
            <person name="Brandvain Y."/>
            <person name="Coop G."/>
            <person name="Andolfatto P."/>
            <person name="Hu T.T."/>
            <person name="Blanchette M."/>
            <person name="Clark R.M."/>
            <person name="Quesneville H."/>
            <person name="Nordborg M."/>
            <person name="Gaut B.S."/>
            <person name="Lysak M.A."/>
            <person name="Jenkins J."/>
            <person name="Grimwood J."/>
            <person name="Chapman J."/>
            <person name="Prochnik S."/>
            <person name="Shu S."/>
            <person name="Rokhsar D."/>
            <person name="Schmutz J."/>
            <person name="Weigel D."/>
            <person name="Wright S.I."/>
        </authorList>
    </citation>
    <scope>NUCLEOTIDE SEQUENCE [LARGE SCALE GENOMIC DNA]</scope>
    <source>
        <strain evidence="3">cv. Monte Gargano</strain>
    </source>
</reference>
<dbReference type="InterPro" id="IPR033121">
    <property type="entry name" value="PEPTIDASE_A1"/>
</dbReference>
<dbReference type="EMBL" id="KB870811">
    <property type="protein sequence ID" value="EOA17761.1"/>
    <property type="molecule type" value="Genomic_DNA"/>
</dbReference>
<name>R0F815_9BRAS</name>